<keyword evidence="2" id="KW-0479">Metal-binding</keyword>
<evidence type="ECO:0000259" key="11">
    <source>
        <dbReference type="PROSITE" id="PS50089"/>
    </source>
</evidence>
<feature type="compositionally biased region" description="Basic and acidic residues" evidence="10">
    <location>
        <begin position="73"/>
        <end position="86"/>
    </location>
</feature>
<keyword evidence="4 9" id="KW-0863">Zinc-finger</keyword>
<dbReference type="EMBL" id="MPSH01000040">
    <property type="protein sequence ID" value="PNH27856.1"/>
    <property type="molecule type" value="Genomic_DNA"/>
</dbReference>
<evidence type="ECO:0000256" key="5">
    <source>
        <dbReference type="ARBA" id="ARBA00022801"/>
    </source>
</evidence>
<dbReference type="SMART" id="SM00490">
    <property type="entry name" value="HELICc"/>
    <property type="match status" value="1"/>
</dbReference>
<dbReference type="InterPro" id="IPR001841">
    <property type="entry name" value="Znf_RING"/>
</dbReference>
<dbReference type="PROSITE" id="PS51192">
    <property type="entry name" value="HELICASE_ATP_BIND_1"/>
    <property type="match status" value="1"/>
</dbReference>
<dbReference type="GO" id="GO:0008094">
    <property type="term" value="F:ATP-dependent activity, acting on DNA"/>
    <property type="evidence" value="ECO:0007669"/>
    <property type="project" value="TreeGrafter"/>
</dbReference>
<dbReference type="Pfam" id="PF00176">
    <property type="entry name" value="SNF2-rel_dom"/>
    <property type="match status" value="1"/>
</dbReference>
<evidence type="ECO:0000256" key="9">
    <source>
        <dbReference type="PROSITE-ProRule" id="PRU00175"/>
    </source>
</evidence>
<evidence type="ECO:0000256" key="10">
    <source>
        <dbReference type="SAM" id="MobiDB-lite"/>
    </source>
</evidence>
<dbReference type="InterPro" id="IPR017907">
    <property type="entry name" value="Znf_RING_CS"/>
</dbReference>
<dbReference type="Gene3D" id="3.40.50.300">
    <property type="entry name" value="P-loop containing nucleotide triphosphate hydrolases"/>
    <property type="match status" value="1"/>
</dbReference>
<dbReference type="GO" id="GO:0005634">
    <property type="term" value="C:nucleus"/>
    <property type="evidence" value="ECO:0007669"/>
    <property type="project" value="TreeGrafter"/>
</dbReference>
<evidence type="ECO:0000259" key="12">
    <source>
        <dbReference type="PROSITE" id="PS51192"/>
    </source>
</evidence>
<dbReference type="SUPFAM" id="SSF52540">
    <property type="entry name" value="P-loop containing nucleoside triphosphate hydrolases"/>
    <property type="match status" value="2"/>
</dbReference>
<dbReference type="AlphaFoldDB" id="A0AA44WAB5"/>
<proteinExistence type="inferred from homology"/>
<evidence type="ECO:0008006" key="16">
    <source>
        <dbReference type="Google" id="ProtNLM"/>
    </source>
</evidence>
<dbReference type="InterPro" id="IPR049730">
    <property type="entry name" value="SNF2/RAD54-like_C"/>
</dbReference>
<dbReference type="InterPro" id="IPR001650">
    <property type="entry name" value="Helicase_C-like"/>
</dbReference>
<dbReference type="PANTHER" id="PTHR45626:SF17">
    <property type="entry name" value="HELICASE-LIKE TRANSCRIPTION FACTOR"/>
    <property type="match status" value="1"/>
</dbReference>
<feature type="compositionally biased region" description="Basic residues" evidence="10">
    <location>
        <begin position="123"/>
        <end position="132"/>
    </location>
</feature>
<evidence type="ECO:0000256" key="3">
    <source>
        <dbReference type="ARBA" id="ARBA00022741"/>
    </source>
</evidence>
<feature type="region of interest" description="Disordered" evidence="10">
    <location>
        <begin position="51"/>
        <end position="132"/>
    </location>
</feature>
<dbReference type="Gene3D" id="3.40.50.10810">
    <property type="entry name" value="Tandem AAA-ATPase domain"/>
    <property type="match status" value="1"/>
</dbReference>
<dbReference type="Pfam" id="PF00271">
    <property type="entry name" value="Helicase_C"/>
    <property type="match status" value="1"/>
</dbReference>
<dbReference type="InterPro" id="IPR014001">
    <property type="entry name" value="Helicase_ATP-bd"/>
</dbReference>
<organism evidence="14 15">
    <name type="scientific">Verticillium dahliae</name>
    <name type="common">Verticillium wilt</name>
    <dbReference type="NCBI Taxonomy" id="27337"/>
    <lineage>
        <taxon>Eukaryota</taxon>
        <taxon>Fungi</taxon>
        <taxon>Dikarya</taxon>
        <taxon>Ascomycota</taxon>
        <taxon>Pezizomycotina</taxon>
        <taxon>Sordariomycetes</taxon>
        <taxon>Hypocreomycetidae</taxon>
        <taxon>Glomerellales</taxon>
        <taxon>Plectosphaerellaceae</taxon>
        <taxon>Verticillium</taxon>
    </lineage>
</organism>
<dbReference type="InterPro" id="IPR018957">
    <property type="entry name" value="Znf_C3HC4_RING-type"/>
</dbReference>
<feature type="region of interest" description="Disordered" evidence="10">
    <location>
        <begin position="727"/>
        <end position="773"/>
    </location>
</feature>
<dbReference type="SMART" id="SM00487">
    <property type="entry name" value="DEXDc"/>
    <property type="match status" value="1"/>
</dbReference>
<dbReference type="PANTHER" id="PTHR45626">
    <property type="entry name" value="TRANSCRIPTION TERMINATION FACTOR 2-RELATED"/>
    <property type="match status" value="1"/>
</dbReference>
<evidence type="ECO:0000313" key="15">
    <source>
        <dbReference type="Proteomes" id="UP000236305"/>
    </source>
</evidence>
<dbReference type="GO" id="GO:0004386">
    <property type="term" value="F:helicase activity"/>
    <property type="evidence" value="ECO:0007669"/>
    <property type="project" value="UniProtKB-KW"/>
</dbReference>
<feature type="compositionally biased region" description="Basic and acidic residues" evidence="10">
    <location>
        <begin position="727"/>
        <end position="736"/>
    </location>
</feature>
<dbReference type="InterPro" id="IPR027417">
    <property type="entry name" value="P-loop_NTPase"/>
</dbReference>
<keyword evidence="8" id="KW-0067">ATP-binding</keyword>
<feature type="domain" description="RING-type" evidence="11">
    <location>
        <begin position="664"/>
        <end position="705"/>
    </location>
</feature>
<dbReference type="Gene3D" id="3.30.40.10">
    <property type="entry name" value="Zinc/RING finger domain, C3HC4 (zinc finger)"/>
    <property type="match status" value="1"/>
</dbReference>
<keyword evidence="3" id="KW-0547">Nucleotide-binding</keyword>
<evidence type="ECO:0000256" key="6">
    <source>
        <dbReference type="ARBA" id="ARBA00022806"/>
    </source>
</evidence>
<dbReference type="SUPFAM" id="SSF57850">
    <property type="entry name" value="RING/U-box"/>
    <property type="match status" value="1"/>
</dbReference>
<dbReference type="Pfam" id="PF00097">
    <property type="entry name" value="zf-C3HC4"/>
    <property type="match status" value="1"/>
</dbReference>
<dbReference type="GO" id="GO:0005524">
    <property type="term" value="F:ATP binding"/>
    <property type="evidence" value="ECO:0007669"/>
    <property type="project" value="UniProtKB-KW"/>
</dbReference>
<feature type="domain" description="Helicase C-terminal" evidence="13">
    <location>
        <begin position="802"/>
        <end position="952"/>
    </location>
</feature>
<keyword evidence="6" id="KW-0347">Helicase</keyword>
<feature type="compositionally biased region" description="Acidic residues" evidence="10">
    <location>
        <begin position="91"/>
        <end position="103"/>
    </location>
</feature>
<dbReference type="PROSITE" id="PS51194">
    <property type="entry name" value="HELICASE_CTER"/>
    <property type="match status" value="1"/>
</dbReference>
<dbReference type="InterPro" id="IPR000330">
    <property type="entry name" value="SNF2_N"/>
</dbReference>
<feature type="region of interest" description="Disordered" evidence="10">
    <location>
        <begin position="1"/>
        <end position="31"/>
    </location>
</feature>
<evidence type="ECO:0000259" key="13">
    <source>
        <dbReference type="PROSITE" id="PS51194"/>
    </source>
</evidence>
<dbReference type="InterPro" id="IPR038718">
    <property type="entry name" value="SNF2-like_sf"/>
</dbReference>
<name>A0AA44WAB5_VERDA</name>
<feature type="compositionally biased region" description="Basic residues" evidence="10">
    <location>
        <begin position="737"/>
        <end position="753"/>
    </location>
</feature>
<evidence type="ECO:0000256" key="8">
    <source>
        <dbReference type="ARBA" id="ARBA00022840"/>
    </source>
</evidence>
<protein>
    <recommendedName>
        <fullName evidence="16">DNA repair protein RAD5</fullName>
    </recommendedName>
</protein>
<gene>
    <name evidence="14" type="ORF">BJF96_g8813</name>
</gene>
<dbReference type="PROSITE" id="PS50089">
    <property type="entry name" value="ZF_RING_2"/>
    <property type="match status" value="1"/>
</dbReference>
<evidence type="ECO:0000256" key="7">
    <source>
        <dbReference type="ARBA" id="ARBA00022833"/>
    </source>
</evidence>
<evidence type="ECO:0000313" key="14">
    <source>
        <dbReference type="EMBL" id="PNH27856.1"/>
    </source>
</evidence>
<reference evidence="14 15" key="1">
    <citation type="submission" date="2017-12" db="EMBL/GenBank/DDBJ databases">
        <title>Comparative genomics yields insights into virulence evolution of Verticillium dahliae.</title>
        <authorList>
            <person name="Fan R."/>
            <person name="Armitage A.D."/>
            <person name="Cascant-Lopez E."/>
            <person name="Sobczyk M."/>
            <person name="Cockerton H.M."/>
            <person name="Harrison R.J."/>
        </authorList>
    </citation>
    <scope>NUCLEOTIDE SEQUENCE [LARGE SCALE GENOMIC DNA]</scope>
    <source>
        <strain evidence="14 15">12008</strain>
    </source>
</reference>
<dbReference type="PROSITE" id="PS00518">
    <property type="entry name" value="ZF_RING_1"/>
    <property type="match status" value="1"/>
</dbReference>
<comment type="similarity">
    <text evidence="1">Belongs to the SNF2/RAD54 helicase family.</text>
</comment>
<dbReference type="GO" id="GO:0008270">
    <property type="term" value="F:zinc ion binding"/>
    <property type="evidence" value="ECO:0007669"/>
    <property type="project" value="UniProtKB-KW"/>
</dbReference>
<dbReference type="CDD" id="cd18793">
    <property type="entry name" value="SF2_C_SNF"/>
    <property type="match status" value="1"/>
</dbReference>
<accession>A0AA44WAB5</accession>
<dbReference type="InterPro" id="IPR050628">
    <property type="entry name" value="SNF2_RAD54_helicase_TF"/>
</dbReference>
<dbReference type="GO" id="GO:0006281">
    <property type="term" value="P:DNA repair"/>
    <property type="evidence" value="ECO:0007669"/>
    <property type="project" value="TreeGrafter"/>
</dbReference>
<feature type="domain" description="Helicase ATP-binding" evidence="12">
    <location>
        <begin position="289"/>
        <end position="500"/>
    </location>
</feature>
<dbReference type="InterPro" id="IPR013083">
    <property type="entry name" value="Znf_RING/FYVE/PHD"/>
</dbReference>
<dbReference type="Proteomes" id="UP000236305">
    <property type="component" value="Unassembled WGS sequence"/>
</dbReference>
<evidence type="ECO:0000256" key="2">
    <source>
        <dbReference type="ARBA" id="ARBA00022723"/>
    </source>
</evidence>
<sequence length="993" mass="110728">MEGDETAEPSLVKREGSLGLGPKSPSDNVVKLEGNDVECLVSMARPGAMVQAPMNVDGDDDKDARVPPSGVASHKDADYADDKSDCSSELSEPEEYSDDEYVDPTDIRVASQQEKKEQQPAKAKPRTPRRAAKNVAEYAARLSASRKEAFLKYMVSNLGLVDQTGFIPPPPARNKSKKKQKSIEVTSVTAVPSDMPSFSGVEEQEPTFVTKADNMKELTKCTNSVGNNRHGKTQKRDVKEGIKVFGRAQVKCFNKDTPAGPERSYEIKGMIAKLKEYQLPLAAWWVLQEHSDIGPQGGIVADMPGFGKTIVTLAAIHGNRPENAKRDAGEGATLVVAPNASLARQWRNEILAHLGETYDDQTILMSTLQDGRLDHRALARKRIVIATYTELRMSYEATPSAHVYESDEDGDDAEPAGCVRGFPLGADEYAMADDYIRGMLHKVQFFRLVLDEVHNIKRHAGMTFRAAYAVQAHHKWGLSGTPLSNRIEELYSYTKLIGCTNVTNFQEFKDVYVLSSDAKDRIDVLMTNNSYRRWLDIIFDTDDDARTGNKKYVGHMRYRQLVSHAYSLESFLRDDGPNGVSVDELQVLLEMVRKVEAQPVTPSTLDQIGCWSERQVNHDARSSSVAKPKTLNPFGSSEFGTRCCSFAPLIEMIIDYHQIRAVGCPSCENNVSDPQKAEACGHYICGSCLTEWLKTEKRTECPRCNTPTQFLKIVTLGTLETQFDAQEQAREDEIKSSSKRKRASRSNFSRRRAAPATDPRNRRVGQDNQGVTPLLAPRDTTFIKAAFVLNNRMPAAGSKLTAVKDTLLRWRRDFPEDKCIIFVQFVKTLLMTGIMLQLEGIDFVYTYGKMLSRQKSKAKNIFESEPTVKVLVATMGTCSEGLNLTCANRVIVVDAWWNSAREQQSFGRVVRTGQCKETYCVRLKSPNSIDDKIEKIQTSKNEVVDCAVQDDGHDPFTLSELGVMNLLNPEKYLELCKETLSKIKNPKAAELAK</sequence>
<evidence type="ECO:0000256" key="1">
    <source>
        <dbReference type="ARBA" id="ARBA00007025"/>
    </source>
</evidence>
<keyword evidence="7" id="KW-0862">Zinc</keyword>
<comment type="caution">
    <text evidence="14">The sequence shown here is derived from an EMBL/GenBank/DDBJ whole genome shotgun (WGS) entry which is preliminary data.</text>
</comment>
<keyword evidence="5" id="KW-0378">Hydrolase</keyword>
<evidence type="ECO:0000256" key="4">
    <source>
        <dbReference type="ARBA" id="ARBA00022771"/>
    </source>
</evidence>
<dbReference type="GO" id="GO:0016787">
    <property type="term" value="F:hydrolase activity"/>
    <property type="evidence" value="ECO:0007669"/>
    <property type="project" value="UniProtKB-KW"/>
</dbReference>